<keyword evidence="1" id="KW-0472">Membrane</keyword>
<name>A0A6S6SLZ1_9BACT</name>
<reference evidence="2" key="1">
    <citation type="submission" date="2020-01" db="EMBL/GenBank/DDBJ databases">
        <authorList>
            <person name="Meier V. D."/>
            <person name="Meier V D."/>
        </authorList>
    </citation>
    <scope>NUCLEOTIDE SEQUENCE</scope>
    <source>
        <strain evidence="2">HLG_WM_MAG_05</strain>
    </source>
</reference>
<dbReference type="AlphaFoldDB" id="A0A6S6SLZ1"/>
<keyword evidence="1" id="KW-1133">Transmembrane helix</keyword>
<dbReference type="EMBL" id="CACVAU010000038">
    <property type="protein sequence ID" value="CAA6811268.1"/>
    <property type="molecule type" value="Genomic_DNA"/>
</dbReference>
<proteinExistence type="predicted"/>
<accession>A0A6S6SLZ1</accession>
<feature type="transmembrane region" description="Helical" evidence="1">
    <location>
        <begin position="21"/>
        <end position="41"/>
    </location>
</feature>
<evidence type="ECO:0000256" key="1">
    <source>
        <dbReference type="SAM" id="Phobius"/>
    </source>
</evidence>
<evidence type="ECO:0000313" key="2">
    <source>
        <dbReference type="EMBL" id="CAA6811268.1"/>
    </source>
</evidence>
<protein>
    <submittedName>
        <fullName evidence="2">Uncharacterized protein</fullName>
    </submittedName>
</protein>
<keyword evidence="1" id="KW-0812">Transmembrane</keyword>
<organism evidence="2">
    <name type="scientific">uncultured Sulfurovum sp</name>
    <dbReference type="NCBI Taxonomy" id="269237"/>
    <lineage>
        <taxon>Bacteria</taxon>
        <taxon>Pseudomonadati</taxon>
        <taxon>Campylobacterota</taxon>
        <taxon>Epsilonproteobacteria</taxon>
        <taxon>Campylobacterales</taxon>
        <taxon>Sulfurovaceae</taxon>
        <taxon>Sulfurovum</taxon>
        <taxon>environmental samples</taxon>
    </lineage>
</organism>
<sequence length="267" mass="30128">MLNKIKFNIILFNLIKGSDKMRSLVMFSMIFVIIGCSGSRYQTPFSIDNPLIKKKMEAKNKDNNYLGEKAQSFINAYVEAKKNKRDGRAIRNYIDSGITYSHLLCNDYFERLSYTKAHRDFAQKETNLVGGLASGLMGLAQTSSSVLAGTGILFSFAGTSFDSYNESFLLSPNLSMLERLVKERQKEEEIVIYKKLNESFEKRWPNRIETLEQGERALSGYISHCTVNGIKTLLDAAVQNETTEVISNGKKIQKDTTSLPSDYKTSS</sequence>
<gene>
    <name evidence="2" type="ORF">HELGO_WM4012</name>
</gene>